<keyword evidence="3" id="KW-0812">Transmembrane</keyword>
<dbReference type="GO" id="GO:0005789">
    <property type="term" value="C:endoplasmic reticulum membrane"/>
    <property type="evidence" value="ECO:0007669"/>
    <property type="project" value="TreeGrafter"/>
</dbReference>
<proteinExistence type="inferred from homology"/>
<dbReference type="AlphaFoldDB" id="A0A0D7BER4"/>
<keyword evidence="3" id="KW-1133">Transmembrane helix</keyword>
<feature type="region of interest" description="Disordered" evidence="2">
    <location>
        <begin position="770"/>
        <end position="795"/>
    </location>
</feature>
<dbReference type="PANTHER" id="PTHR11102">
    <property type="entry name" value="SEL-1-LIKE PROTEIN"/>
    <property type="match status" value="1"/>
</dbReference>
<sequence>MKTPTWLAVLALFLAFVSATTTNDHTRTAASASHTSGQKRSSTEDAATEATRAYKQAMHTLTALSSIPSPYQPLSVPSNAQTTSMLSSLGSSLGPTGSIIRIVDRLQQRVLRVLLGTGPSRAARRAEEDSRYKSVKVLDLLQHSTELGNLDALYTLGHVSLFPPTSHFPSKPKLAYDCFLQHAELTGNATSQSYLAFFYSTGYREVVPVDQARAQLYYTFAANGGDKGAQMALGYRYWSGIGTLEDCERASDWYEHAAEQSMAKYRSGPVGGLTLPLTPTRLSDLDGGIYGPGASVASTGLQSHRAAIKASASRQSGETWEDVLDYYMFNADRGETDFAYRLGKLFYQGSIYASPGGIASGSEGVGEIPRDYVRAREYFQSIARQVWPRDPANPLHHRTSAPRQHASDNVPLGHASASAGYLGRMYMRGEGVTKDMAMARMWFERGVELNDRECHNGLGLLIRDGLAGLKSNKDSALKHFAVAAGQELAEAQVNIAKYHYTAGEEALAATYFETAVRLGSPFEAYFYLGRIHSNNLRRSSTQSSAASSSCAMSVSFYKLVAERGSWENDLLREAEAAWAAGSDRGMEIAMFKWWLAAERGSEIAQNNLAYILDQDKSVLRLTRFQPFTPSNDTAQLALTQWTRAAAQKNIDALVKVGDYYYHNLGVAELSDKQRYEKAASYYQSAADTQLSALAMWNLGWMYENGIGVPQDFHLAKRHYDSALDTNHEAYLPVFLSMAKLYARSIWHTMMGGQDGLNFWTDDEALPMEEPERPRLEEAATTAKKEEPTFHPDPDDGAWYIGKARDEFRKRNGMDVPAHNEDPVQWAHRRQAQDAADDDYLGENGFRANGGDDDEFLETAVLMTLCLAIGVLIYLRTRMVDRLRREEREGRQRQPNGNGNPVNGNGAFPPDARGDWAVVR</sequence>
<dbReference type="STRING" id="1314674.A0A0D7BER4"/>
<feature type="chain" id="PRO_5005429974" evidence="4">
    <location>
        <begin position="20"/>
        <end position="919"/>
    </location>
</feature>
<evidence type="ECO:0000256" key="1">
    <source>
        <dbReference type="ARBA" id="ARBA00038101"/>
    </source>
</evidence>
<feature type="compositionally biased region" description="Low complexity" evidence="2">
    <location>
        <begin position="892"/>
        <end position="909"/>
    </location>
</feature>
<feature type="signal peptide" evidence="4">
    <location>
        <begin position="1"/>
        <end position="19"/>
    </location>
</feature>
<dbReference type="InterPro" id="IPR006597">
    <property type="entry name" value="Sel1-like"/>
</dbReference>
<feature type="region of interest" description="Disordered" evidence="2">
    <location>
        <begin position="885"/>
        <end position="919"/>
    </location>
</feature>
<feature type="compositionally biased region" description="Polar residues" evidence="2">
    <location>
        <begin position="28"/>
        <end position="40"/>
    </location>
</feature>
<organism evidence="5 6">
    <name type="scientific">Cylindrobasidium torrendii FP15055 ss-10</name>
    <dbReference type="NCBI Taxonomy" id="1314674"/>
    <lineage>
        <taxon>Eukaryota</taxon>
        <taxon>Fungi</taxon>
        <taxon>Dikarya</taxon>
        <taxon>Basidiomycota</taxon>
        <taxon>Agaricomycotina</taxon>
        <taxon>Agaricomycetes</taxon>
        <taxon>Agaricomycetidae</taxon>
        <taxon>Agaricales</taxon>
        <taxon>Marasmiineae</taxon>
        <taxon>Physalacriaceae</taxon>
        <taxon>Cylindrobasidium</taxon>
    </lineage>
</organism>
<evidence type="ECO:0000256" key="3">
    <source>
        <dbReference type="SAM" id="Phobius"/>
    </source>
</evidence>
<keyword evidence="6" id="KW-1185">Reference proteome</keyword>
<dbReference type="GO" id="GO:0036503">
    <property type="term" value="P:ERAD pathway"/>
    <property type="evidence" value="ECO:0007669"/>
    <property type="project" value="TreeGrafter"/>
</dbReference>
<feature type="region of interest" description="Disordered" evidence="2">
    <location>
        <begin position="27"/>
        <end position="48"/>
    </location>
</feature>
<evidence type="ECO:0000313" key="5">
    <source>
        <dbReference type="EMBL" id="KIY68091.1"/>
    </source>
</evidence>
<dbReference type="SMART" id="SM00671">
    <property type="entry name" value="SEL1"/>
    <property type="match status" value="8"/>
</dbReference>
<dbReference type="EMBL" id="KN880510">
    <property type="protein sequence ID" value="KIY68091.1"/>
    <property type="molecule type" value="Genomic_DNA"/>
</dbReference>
<feature type="transmembrane region" description="Helical" evidence="3">
    <location>
        <begin position="855"/>
        <end position="874"/>
    </location>
</feature>
<dbReference type="PANTHER" id="PTHR11102:SF147">
    <property type="entry name" value="SEL1L ADAPTOR SUBUNIT OF ERAD E3 UBIQUITIN LIGASE"/>
    <property type="match status" value="1"/>
</dbReference>
<feature type="region of interest" description="Disordered" evidence="2">
    <location>
        <begin position="389"/>
        <end position="412"/>
    </location>
</feature>
<dbReference type="SUPFAM" id="SSF81901">
    <property type="entry name" value="HCP-like"/>
    <property type="match status" value="3"/>
</dbReference>
<evidence type="ECO:0000313" key="6">
    <source>
        <dbReference type="Proteomes" id="UP000054007"/>
    </source>
</evidence>
<gene>
    <name evidence="5" type="ORF">CYLTODRAFT_443595</name>
</gene>
<reference evidence="5 6" key="1">
    <citation type="journal article" date="2015" name="Fungal Genet. Biol.">
        <title>Evolution of novel wood decay mechanisms in Agaricales revealed by the genome sequences of Fistulina hepatica and Cylindrobasidium torrendii.</title>
        <authorList>
            <person name="Floudas D."/>
            <person name="Held B.W."/>
            <person name="Riley R."/>
            <person name="Nagy L.G."/>
            <person name="Koehler G."/>
            <person name="Ransdell A.S."/>
            <person name="Younus H."/>
            <person name="Chow J."/>
            <person name="Chiniquy J."/>
            <person name="Lipzen A."/>
            <person name="Tritt A."/>
            <person name="Sun H."/>
            <person name="Haridas S."/>
            <person name="LaButti K."/>
            <person name="Ohm R.A."/>
            <person name="Kues U."/>
            <person name="Blanchette R.A."/>
            <person name="Grigoriev I.V."/>
            <person name="Minto R.E."/>
            <person name="Hibbett D.S."/>
        </authorList>
    </citation>
    <scope>NUCLEOTIDE SEQUENCE [LARGE SCALE GENOMIC DNA]</scope>
    <source>
        <strain evidence="5 6">FP15055 ss-10</strain>
    </source>
</reference>
<keyword evidence="4" id="KW-0732">Signal</keyword>
<dbReference type="Proteomes" id="UP000054007">
    <property type="component" value="Unassembled WGS sequence"/>
</dbReference>
<evidence type="ECO:0000256" key="2">
    <source>
        <dbReference type="SAM" id="MobiDB-lite"/>
    </source>
</evidence>
<evidence type="ECO:0000256" key="4">
    <source>
        <dbReference type="SAM" id="SignalP"/>
    </source>
</evidence>
<dbReference type="Pfam" id="PF08238">
    <property type="entry name" value="Sel1"/>
    <property type="match status" value="7"/>
</dbReference>
<keyword evidence="3" id="KW-0472">Membrane</keyword>
<accession>A0A0D7BER4</accession>
<protein>
    <submittedName>
        <fullName evidence="5">HCP-like protein</fullName>
    </submittedName>
</protein>
<dbReference type="Gene3D" id="1.25.40.10">
    <property type="entry name" value="Tetratricopeptide repeat domain"/>
    <property type="match status" value="3"/>
</dbReference>
<name>A0A0D7BER4_9AGAR</name>
<dbReference type="OrthoDB" id="3010004at2759"/>
<dbReference type="InterPro" id="IPR050767">
    <property type="entry name" value="Sel1_AlgK"/>
</dbReference>
<dbReference type="InterPro" id="IPR011990">
    <property type="entry name" value="TPR-like_helical_dom_sf"/>
</dbReference>
<feature type="compositionally biased region" description="Basic and acidic residues" evidence="2">
    <location>
        <begin position="770"/>
        <end position="793"/>
    </location>
</feature>
<comment type="similarity">
    <text evidence="1">Belongs to the sel-1 family.</text>
</comment>